<dbReference type="Gene3D" id="3.30.365.10">
    <property type="entry name" value="Aldehyde oxidase/xanthine dehydrogenase, molybdopterin binding domain"/>
    <property type="match status" value="2"/>
</dbReference>
<evidence type="ECO:0000313" key="5">
    <source>
        <dbReference type="Proteomes" id="UP001183222"/>
    </source>
</evidence>
<dbReference type="SMART" id="SM01008">
    <property type="entry name" value="Ald_Xan_dh_C"/>
    <property type="match status" value="1"/>
</dbReference>
<keyword evidence="5" id="KW-1185">Reference proteome</keyword>
<dbReference type="InterPro" id="IPR000674">
    <property type="entry name" value="Ald_Oxase/Xan_DH_a/b"/>
</dbReference>
<evidence type="ECO:0000313" key="4">
    <source>
        <dbReference type="EMBL" id="MDT0278271.1"/>
    </source>
</evidence>
<evidence type="ECO:0000256" key="1">
    <source>
        <dbReference type="ARBA" id="ARBA00022505"/>
    </source>
</evidence>
<dbReference type="InterPro" id="IPR037165">
    <property type="entry name" value="AldOxase/xan_DH_Mopterin-bd_sf"/>
</dbReference>
<dbReference type="Proteomes" id="UP001183222">
    <property type="component" value="Unassembled WGS sequence"/>
</dbReference>
<dbReference type="InterPro" id="IPR016208">
    <property type="entry name" value="Ald_Oxase/xanthine_DH-like"/>
</dbReference>
<accession>A0ABU2KDK6</accession>
<gene>
    <name evidence="4" type="ORF">RM425_20410</name>
</gene>
<protein>
    <submittedName>
        <fullName evidence="4">Molybdopterin cofactor-binding domain-containing protein</fullName>
    </submittedName>
</protein>
<dbReference type="SUPFAM" id="SSF54665">
    <property type="entry name" value="CO dehydrogenase molybdoprotein N-domain-like"/>
    <property type="match status" value="1"/>
</dbReference>
<keyword evidence="1" id="KW-0500">Molybdenum</keyword>
<feature type="non-terminal residue" evidence="4">
    <location>
        <position position="310"/>
    </location>
</feature>
<sequence length="310" mass="32930">MTTMDRLVGAGVERIDGPAKVRGTAPYAYEQDPGEPIAHVAVVQSTVNRGRITRLDPSRAEAMPGVLAVLTPANAPKLGEGLASDLPVLQSLDVHYQGQIVAAVVAETSEIAKAAVGAVAVGYEAQEPDVALSAERPDLYAPPKLMAGFATDSVIGDVDAALASAAVAVDATYETPTQHNNPIEMHASMARWDGDRLTMWDANQGPHNIVNDLVTAFGLERDQVRVISPYVGGAFGSKAFTHPNQILAAMAARVVGRTVVFELSRQQMFSLVGHRTPTIQRVRLGADAEGRLTAISHEVVEHTSRINEFA</sequence>
<name>A0ABU2KDK6_9ACTN</name>
<evidence type="ECO:0000256" key="2">
    <source>
        <dbReference type="ARBA" id="ARBA00023002"/>
    </source>
</evidence>
<dbReference type="Pfam" id="PF01315">
    <property type="entry name" value="Ald_Xan_dh_C"/>
    <property type="match status" value="1"/>
</dbReference>
<organism evidence="4 5">
    <name type="scientific">Blastococcus goldschmidtiae</name>
    <dbReference type="NCBI Taxonomy" id="3075546"/>
    <lineage>
        <taxon>Bacteria</taxon>
        <taxon>Bacillati</taxon>
        <taxon>Actinomycetota</taxon>
        <taxon>Actinomycetes</taxon>
        <taxon>Geodermatophilales</taxon>
        <taxon>Geodermatophilaceae</taxon>
        <taxon>Blastococcus</taxon>
    </lineage>
</organism>
<dbReference type="RefSeq" id="WP_311347070.1">
    <property type="nucleotide sequence ID" value="NZ_JAVREI010000023.1"/>
</dbReference>
<dbReference type="InterPro" id="IPR008274">
    <property type="entry name" value="AldOxase/xan_DH_MoCoBD1"/>
</dbReference>
<dbReference type="Gene3D" id="3.90.1170.50">
    <property type="entry name" value="Aldehyde oxidase/xanthine dehydrogenase, a/b hammerhead"/>
    <property type="match status" value="1"/>
</dbReference>
<dbReference type="EMBL" id="JAVREI010000023">
    <property type="protein sequence ID" value="MDT0278271.1"/>
    <property type="molecule type" value="Genomic_DNA"/>
</dbReference>
<feature type="domain" description="Aldehyde oxidase/xanthine dehydrogenase a/b hammerhead" evidence="3">
    <location>
        <begin position="22"/>
        <end position="127"/>
    </location>
</feature>
<dbReference type="PANTHER" id="PTHR11908">
    <property type="entry name" value="XANTHINE DEHYDROGENASE"/>
    <property type="match status" value="1"/>
</dbReference>
<reference evidence="5" key="1">
    <citation type="submission" date="2023-07" db="EMBL/GenBank/DDBJ databases">
        <title>30 novel species of actinomycetes from the DSMZ collection.</title>
        <authorList>
            <person name="Nouioui I."/>
        </authorList>
    </citation>
    <scope>NUCLEOTIDE SEQUENCE [LARGE SCALE GENOMIC DNA]</scope>
    <source>
        <strain evidence="5">DSM 46792</strain>
    </source>
</reference>
<proteinExistence type="predicted"/>
<keyword evidence="2" id="KW-0560">Oxidoreductase</keyword>
<evidence type="ECO:0000259" key="3">
    <source>
        <dbReference type="SMART" id="SM01008"/>
    </source>
</evidence>
<dbReference type="SUPFAM" id="SSF56003">
    <property type="entry name" value="Molybdenum cofactor-binding domain"/>
    <property type="match status" value="1"/>
</dbReference>
<dbReference type="PANTHER" id="PTHR11908:SF132">
    <property type="entry name" value="ALDEHYDE OXIDASE 1-RELATED"/>
    <property type="match status" value="1"/>
</dbReference>
<comment type="caution">
    <text evidence="4">The sequence shown here is derived from an EMBL/GenBank/DDBJ whole genome shotgun (WGS) entry which is preliminary data.</text>
</comment>
<dbReference type="InterPro" id="IPR036856">
    <property type="entry name" value="Ald_Oxase/Xan_DH_a/b_sf"/>
</dbReference>
<dbReference type="Pfam" id="PF02738">
    <property type="entry name" value="MoCoBD_1"/>
    <property type="match status" value="1"/>
</dbReference>